<evidence type="ECO:0000256" key="1">
    <source>
        <dbReference type="SAM" id="SignalP"/>
    </source>
</evidence>
<dbReference type="Proteomes" id="UP000557307">
    <property type="component" value="Unassembled WGS sequence"/>
</dbReference>
<feature type="chain" id="PRO_5032483675" description="DUF5683 domain-containing protein" evidence="1">
    <location>
        <begin position="20"/>
        <end position="177"/>
    </location>
</feature>
<dbReference type="EMBL" id="JACHGF010000002">
    <property type="protein sequence ID" value="MBB5283244.1"/>
    <property type="molecule type" value="Genomic_DNA"/>
</dbReference>
<feature type="signal peptide" evidence="1">
    <location>
        <begin position="1"/>
        <end position="19"/>
    </location>
</feature>
<evidence type="ECO:0000313" key="3">
    <source>
        <dbReference type="Proteomes" id="UP000557307"/>
    </source>
</evidence>
<reference evidence="2 3" key="1">
    <citation type="submission" date="2020-08" db="EMBL/GenBank/DDBJ databases">
        <title>Genomic Encyclopedia of Type Strains, Phase IV (KMG-IV): sequencing the most valuable type-strain genomes for metagenomic binning, comparative biology and taxonomic classification.</title>
        <authorList>
            <person name="Goeker M."/>
        </authorList>
    </citation>
    <scope>NUCLEOTIDE SEQUENCE [LARGE SCALE GENOMIC DNA]</scope>
    <source>
        <strain evidence="2 3">DSM 105074</strain>
    </source>
</reference>
<protein>
    <recommendedName>
        <fullName evidence="4">DUF5683 domain-containing protein</fullName>
    </recommendedName>
</protein>
<proteinExistence type="predicted"/>
<gene>
    <name evidence="2" type="ORF">HNQ92_001370</name>
</gene>
<sequence>MVKPLLLLLFLGLLIPALAQDNPSVSDTLLVRRRAFSSTVYQAGQRVAPQAVRALYREQPEARQPYLWGRALQPWGPLVSVSGLALGYVALKGKSASTELRYNGEIITANYTIRSRPQLAAGLALFVGGICLLELSNDLIARSAQRYNVQLKRSPRTTLSLQAGITPSGNLGLYARF</sequence>
<organism evidence="2 3">
    <name type="scientific">Rhabdobacter roseus</name>
    <dbReference type="NCBI Taxonomy" id="1655419"/>
    <lineage>
        <taxon>Bacteria</taxon>
        <taxon>Pseudomonadati</taxon>
        <taxon>Bacteroidota</taxon>
        <taxon>Cytophagia</taxon>
        <taxon>Cytophagales</taxon>
        <taxon>Cytophagaceae</taxon>
        <taxon>Rhabdobacter</taxon>
    </lineage>
</organism>
<evidence type="ECO:0000313" key="2">
    <source>
        <dbReference type="EMBL" id="MBB5283244.1"/>
    </source>
</evidence>
<dbReference type="RefSeq" id="WP_184172471.1">
    <property type="nucleotide sequence ID" value="NZ_JACHGF010000002.1"/>
</dbReference>
<name>A0A840TIF0_9BACT</name>
<accession>A0A840TIF0</accession>
<keyword evidence="1" id="KW-0732">Signal</keyword>
<comment type="caution">
    <text evidence="2">The sequence shown here is derived from an EMBL/GenBank/DDBJ whole genome shotgun (WGS) entry which is preliminary data.</text>
</comment>
<evidence type="ECO:0008006" key="4">
    <source>
        <dbReference type="Google" id="ProtNLM"/>
    </source>
</evidence>
<dbReference type="AlphaFoldDB" id="A0A840TIF0"/>
<keyword evidence="3" id="KW-1185">Reference proteome</keyword>